<evidence type="ECO:0000313" key="2">
    <source>
        <dbReference type="EMBL" id="CAH2073704.1"/>
    </source>
</evidence>
<keyword evidence="3" id="KW-1185">Reference proteome</keyword>
<feature type="compositionally biased region" description="Low complexity" evidence="1">
    <location>
        <begin position="94"/>
        <end position="104"/>
    </location>
</feature>
<evidence type="ECO:0000256" key="1">
    <source>
        <dbReference type="SAM" id="MobiDB-lite"/>
    </source>
</evidence>
<feature type="region of interest" description="Disordered" evidence="1">
    <location>
        <begin position="1"/>
        <end position="50"/>
    </location>
</feature>
<proteinExistence type="predicted"/>
<feature type="region of interest" description="Disordered" evidence="1">
    <location>
        <begin position="82"/>
        <end position="126"/>
    </location>
</feature>
<gene>
    <name evidence="2" type="ORF">IPOD504_LOCUS15755</name>
</gene>
<feature type="compositionally biased region" description="Basic residues" evidence="1">
    <location>
        <begin position="22"/>
        <end position="37"/>
    </location>
</feature>
<dbReference type="Proteomes" id="UP000837857">
    <property type="component" value="Chromosome 7"/>
</dbReference>
<name>A0ABN8J2K4_9NEOP</name>
<dbReference type="EMBL" id="OW152819">
    <property type="protein sequence ID" value="CAH2073704.1"/>
    <property type="molecule type" value="Genomic_DNA"/>
</dbReference>
<organism evidence="2 3">
    <name type="scientific">Iphiclides podalirius</name>
    <name type="common">scarce swallowtail</name>
    <dbReference type="NCBI Taxonomy" id="110791"/>
    <lineage>
        <taxon>Eukaryota</taxon>
        <taxon>Metazoa</taxon>
        <taxon>Ecdysozoa</taxon>
        <taxon>Arthropoda</taxon>
        <taxon>Hexapoda</taxon>
        <taxon>Insecta</taxon>
        <taxon>Pterygota</taxon>
        <taxon>Neoptera</taxon>
        <taxon>Endopterygota</taxon>
        <taxon>Lepidoptera</taxon>
        <taxon>Glossata</taxon>
        <taxon>Ditrysia</taxon>
        <taxon>Papilionoidea</taxon>
        <taxon>Papilionidae</taxon>
        <taxon>Papilioninae</taxon>
        <taxon>Iphiclides</taxon>
    </lineage>
</organism>
<accession>A0ABN8J2K4</accession>
<feature type="non-terminal residue" evidence="2">
    <location>
        <position position="230"/>
    </location>
</feature>
<protein>
    <submittedName>
        <fullName evidence="2">Uncharacterized protein</fullName>
    </submittedName>
</protein>
<evidence type="ECO:0000313" key="3">
    <source>
        <dbReference type="Proteomes" id="UP000837857"/>
    </source>
</evidence>
<sequence>MVRRQREQSTTEDEIIIDTSPQKKHKRHKHKKHRKRKVDNNYESDTSIDVSYEDVTDKAYKMKIKKEMLSVTSAADLLKAQTMKPLTDSRKSIPGSSSSTPPKASSKKKKKGRDSGTSSEEERWLDAIKSGKLEEVDEELKKIKPKDPKMMTARQRAMYERGNDKETCPGGEILLALPSGYKEKVMTAEAIQKAALKSQKLSPQYCSGCACYGSVVWSFHSKMSDFDTRK</sequence>
<reference evidence="2" key="1">
    <citation type="submission" date="2022-03" db="EMBL/GenBank/DDBJ databases">
        <authorList>
            <person name="Martin H S."/>
        </authorList>
    </citation>
    <scope>NUCLEOTIDE SEQUENCE</scope>
</reference>